<dbReference type="InterPro" id="IPR015943">
    <property type="entry name" value="WD40/YVTN_repeat-like_dom_sf"/>
</dbReference>
<organism evidence="1 2">
    <name type="scientific">Marinitoga aeolica</name>
    <dbReference type="NCBI Taxonomy" id="2809031"/>
    <lineage>
        <taxon>Bacteria</taxon>
        <taxon>Thermotogati</taxon>
        <taxon>Thermotogota</taxon>
        <taxon>Thermotogae</taxon>
        <taxon>Petrotogales</taxon>
        <taxon>Petrotogaceae</taxon>
        <taxon>Marinitoga</taxon>
    </lineage>
</organism>
<protein>
    <recommendedName>
        <fullName evidence="3">LVIVD repeat protein</fullName>
    </recommendedName>
</protein>
<gene>
    <name evidence="1" type="ORF">JRV97_08825</name>
</gene>
<dbReference type="Pfam" id="PF08309">
    <property type="entry name" value="LVIVD"/>
    <property type="match status" value="10"/>
</dbReference>
<evidence type="ECO:0000313" key="2">
    <source>
        <dbReference type="Proteomes" id="UP001232493"/>
    </source>
</evidence>
<accession>A0ABY8PPB3</accession>
<dbReference type="SUPFAM" id="SSF50969">
    <property type="entry name" value="YVTN repeat-like/Quinoprotein amine dehydrogenase"/>
    <property type="match status" value="1"/>
</dbReference>
<sequence length="653" mass="74223">MKIKSYFLVAFLLFAVLMIANQSLFINSYEEGVSLVNFENPVVPKLIASYPNILDIKDVPVFFDSKVTSFYTNNTFMVIGLKSNKVYFINLKNQESQVFELKNYPTQIKQYGNTIYVSVYNSEIIPFEITGDKVIKKLRINSIGETFDFEFADNYLYVADGIKGLAIYSQSNGSYKYMRHLKTGGEVQKIYIDGTHLYTLDGAKGISIFDISFKLLPFLVKSVDTGGGVNAILKNGNYLYVTDKWYGLEVFDMKDINRPADNKQEKINPIFKHYTLNTPIDLKLINKNYLLVTDNWGGLEIFNVSNAKKPELIKIFNYHTDLQGLYIKGNYLYAADKKDGLIIFDISNPENPLEVSSKKTLNLKLLPKKLEKTLNDAVSVYAIDDAAYIADRQNGFTIFNISNIKNPEVLSNYVDVKENNNVILGYTNNFIIEGNKAYIADGYKDLVILDISNKSKPKIMSINRVSGRTMDIAKKGNYVFIVTDDVGFETFKITNSNIKHLLPKFRINGFAKDIEINGDYAYVSVDWKYTVLKNKTIPVGNPGIYVINIKDRENPFVEKIIKINNEGVLKLHIFNNLGFAALGENGFAIIDLKNGKILSHINTPGNTKDLYVKDDYLYVADGKNGMMIFNIQNPENPIFVKKIFWMTFGEFNN</sequence>
<evidence type="ECO:0008006" key="3">
    <source>
        <dbReference type="Google" id="ProtNLM"/>
    </source>
</evidence>
<dbReference type="Gene3D" id="2.130.10.10">
    <property type="entry name" value="YVTN repeat-like/Quinoprotein amine dehydrogenase"/>
    <property type="match status" value="1"/>
</dbReference>
<evidence type="ECO:0000313" key="1">
    <source>
        <dbReference type="EMBL" id="WGS64472.1"/>
    </source>
</evidence>
<keyword evidence="2" id="KW-1185">Reference proteome</keyword>
<dbReference type="SUPFAM" id="SSF101908">
    <property type="entry name" value="Putative isomerase YbhE"/>
    <property type="match status" value="1"/>
</dbReference>
<name>A0ABY8PPB3_9BACT</name>
<proteinExistence type="predicted"/>
<reference evidence="1 2" key="1">
    <citation type="submission" date="2021-02" db="EMBL/GenBank/DDBJ databases">
        <title>Characterization of Marinitoga sp. nov. str. BP5-C20A.</title>
        <authorList>
            <person name="Erauso G."/>
            <person name="Postec A."/>
        </authorList>
    </citation>
    <scope>NUCLEOTIDE SEQUENCE [LARGE SCALE GENOMIC DNA]</scope>
    <source>
        <strain evidence="1 2">BP5-C20A</strain>
    </source>
</reference>
<dbReference type="Proteomes" id="UP001232493">
    <property type="component" value="Chromosome"/>
</dbReference>
<dbReference type="InterPro" id="IPR013211">
    <property type="entry name" value="LVIVD"/>
</dbReference>
<dbReference type="EMBL" id="CP069362">
    <property type="protein sequence ID" value="WGS64472.1"/>
    <property type="molecule type" value="Genomic_DNA"/>
</dbReference>
<dbReference type="RefSeq" id="WP_280998136.1">
    <property type="nucleotide sequence ID" value="NZ_CP069362.1"/>
</dbReference>
<dbReference type="InterPro" id="IPR011044">
    <property type="entry name" value="Quino_amine_DH_bsu"/>
</dbReference>